<dbReference type="PANTHER" id="PTHR45831:SF2">
    <property type="entry name" value="LD24721P"/>
    <property type="match status" value="1"/>
</dbReference>
<dbReference type="PANTHER" id="PTHR45831">
    <property type="entry name" value="LD24721P"/>
    <property type="match status" value="1"/>
</dbReference>
<protein>
    <submittedName>
        <fullName evidence="5">Uncharacterized protein</fullName>
    </submittedName>
</protein>
<dbReference type="Pfam" id="PF13181">
    <property type="entry name" value="TPR_8"/>
    <property type="match status" value="1"/>
</dbReference>
<dbReference type="AlphaFoldDB" id="A0A512N9B5"/>
<dbReference type="SMART" id="SM00028">
    <property type="entry name" value="TPR"/>
    <property type="match status" value="3"/>
</dbReference>
<dbReference type="EMBL" id="BKAJ01000038">
    <property type="protein sequence ID" value="GEP55558.1"/>
    <property type="molecule type" value="Genomic_DNA"/>
</dbReference>
<dbReference type="GO" id="GO:0016020">
    <property type="term" value="C:membrane"/>
    <property type="evidence" value="ECO:0007669"/>
    <property type="project" value="TreeGrafter"/>
</dbReference>
<keyword evidence="6" id="KW-1185">Reference proteome</keyword>
<feature type="signal peptide" evidence="4">
    <location>
        <begin position="1"/>
        <end position="22"/>
    </location>
</feature>
<dbReference type="SUPFAM" id="SSF48452">
    <property type="entry name" value="TPR-like"/>
    <property type="match status" value="1"/>
</dbReference>
<name>A0A512N9B5_9HYPH</name>
<sequence>MTLLRTCLAALLGVMLGANALAQNAGSNTMLDTLFAKLQTATDPVAIQSLETAIWEQWVMVPEGPPRELMLRGIAEMQQHQLKQSVDTFSKLIEIAPELSEAWNKRATAYWLLGNFPASLSDICETVKREPRHFGAYSGLGMIRAEMGEHSRAVAAFELAKKYNPHIVGIDGEIERLKAMGGDTPADPLGCSQRTAGR</sequence>
<dbReference type="InterPro" id="IPR047150">
    <property type="entry name" value="SGT"/>
</dbReference>
<dbReference type="OrthoDB" id="9815010at2"/>
<accession>A0A512N9B5</accession>
<comment type="caution">
    <text evidence="5">The sequence shown here is derived from an EMBL/GenBank/DDBJ whole genome shotgun (WGS) entry which is preliminary data.</text>
</comment>
<evidence type="ECO:0000256" key="2">
    <source>
        <dbReference type="ARBA" id="ARBA00022803"/>
    </source>
</evidence>
<dbReference type="RefSeq" id="WP_147149640.1">
    <property type="nucleotide sequence ID" value="NZ_BKAJ01000038.1"/>
</dbReference>
<feature type="chain" id="PRO_5022224236" evidence="4">
    <location>
        <begin position="23"/>
        <end position="198"/>
    </location>
</feature>
<dbReference type="GO" id="GO:0006620">
    <property type="term" value="P:post-translational protein targeting to endoplasmic reticulum membrane"/>
    <property type="evidence" value="ECO:0007669"/>
    <property type="project" value="TreeGrafter"/>
</dbReference>
<reference evidence="5 6" key="1">
    <citation type="submission" date="2019-07" db="EMBL/GenBank/DDBJ databases">
        <title>Whole genome shotgun sequence of Reyranella soli NBRC 108950.</title>
        <authorList>
            <person name="Hosoyama A."/>
            <person name="Uohara A."/>
            <person name="Ohji S."/>
            <person name="Ichikawa N."/>
        </authorList>
    </citation>
    <scope>NUCLEOTIDE SEQUENCE [LARGE SCALE GENOMIC DNA]</scope>
    <source>
        <strain evidence="5 6">NBRC 108950</strain>
    </source>
</reference>
<dbReference type="InterPro" id="IPR011990">
    <property type="entry name" value="TPR-like_helical_dom_sf"/>
</dbReference>
<keyword evidence="1" id="KW-0677">Repeat</keyword>
<dbReference type="Proteomes" id="UP000321058">
    <property type="component" value="Unassembled WGS sequence"/>
</dbReference>
<proteinExistence type="predicted"/>
<evidence type="ECO:0000256" key="1">
    <source>
        <dbReference type="ARBA" id="ARBA00022737"/>
    </source>
</evidence>
<feature type="repeat" description="TPR" evidence="3">
    <location>
        <begin position="134"/>
        <end position="167"/>
    </location>
</feature>
<keyword evidence="2 3" id="KW-0802">TPR repeat</keyword>
<keyword evidence="4" id="KW-0732">Signal</keyword>
<dbReference type="GO" id="GO:0072380">
    <property type="term" value="C:TRC complex"/>
    <property type="evidence" value="ECO:0007669"/>
    <property type="project" value="TreeGrafter"/>
</dbReference>
<dbReference type="InterPro" id="IPR019734">
    <property type="entry name" value="TPR_rpt"/>
</dbReference>
<dbReference type="Gene3D" id="1.25.40.10">
    <property type="entry name" value="Tetratricopeptide repeat domain"/>
    <property type="match status" value="1"/>
</dbReference>
<evidence type="ECO:0000256" key="4">
    <source>
        <dbReference type="SAM" id="SignalP"/>
    </source>
</evidence>
<dbReference type="PROSITE" id="PS50005">
    <property type="entry name" value="TPR"/>
    <property type="match status" value="1"/>
</dbReference>
<gene>
    <name evidence="5" type="ORF">RSO01_27240</name>
</gene>
<evidence type="ECO:0000256" key="3">
    <source>
        <dbReference type="PROSITE-ProRule" id="PRU00339"/>
    </source>
</evidence>
<dbReference type="GO" id="GO:0060090">
    <property type="term" value="F:molecular adaptor activity"/>
    <property type="evidence" value="ECO:0007669"/>
    <property type="project" value="TreeGrafter"/>
</dbReference>
<evidence type="ECO:0000313" key="5">
    <source>
        <dbReference type="EMBL" id="GEP55558.1"/>
    </source>
</evidence>
<organism evidence="5 6">
    <name type="scientific">Reyranella soli</name>
    <dbReference type="NCBI Taxonomy" id="1230389"/>
    <lineage>
        <taxon>Bacteria</taxon>
        <taxon>Pseudomonadati</taxon>
        <taxon>Pseudomonadota</taxon>
        <taxon>Alphaproteobacteria</taxon>
        <taxon>Hyphomicrobiales</taxon>
        <taxon>Reyranellaceae</taxon>
        <taxon>Reyranella</taxon>
    </lineage>
</organism>
<evidence type="ECO:0000313" key="6">
    <source>
        <dbReference type="Proteomes" id="UP000321058"/>
    </source>
</evidence>